<dbReference type="RefSeq" id="WP_066437426.1">
    <property type="nucleotide sequence ID" value="NZ_LZRN01000044.1"/>
</dbReference>
<dbReference type="Proteomes" id="UP000248987">
    <property type="component" value="Unassembled WGS sequence"/>
</dbReference>
<gene>
    <name evidence="2" type="ORF">LX77_03760</name>
</gene>
<comment type="caution">
    <text evidence="2">The sequence shown here is derived from an EMBL/GenBank/DDBJ whole genome shotgun (WGS) entry which is preliminary data.</text>
</comment>
<dbReference type="AlphaFoldDB" id="A0A1A7QXM0"/>
<keyword evidence="1" id="KW-0472">Membrane</keyword>
<keyword evidence="1" id="KW-1133">Transmembrane helix</keyword>
<reference evidence="2 3" key="1">
    <citation type="submission" date="2018-06" db="EMBL/GenBank/DDBJ databases">
        <title>Genomic Encyclopedia of Archaeal and Bacterial Type Strains, Phase II (KMG-II): from individual species to whole genera.</title>
        <authorList>
            <person name="Goeker M."/>
        </authorList>
    </citation>
    <scope>NUCLEOTIDE SEQUENCE [LARGE SCALE GENOMIC DNA]</scope>
    <source>
        <strain evidence="2 3">DSM 12408</strain>
    </source>
</reference>
<proteinExistence type="predicted"/>
<feature type="transmembrane region" description="Helical" evidence="1">
    <location>
        <begin position="41"/>
        <end position="74"/>
    </location>
</feature>
<evidence type="ECO:0000313" key="2">
    <source>
        <dbReference type="EMBL" id="RAJ18657.1"/>
    </source>
</evidence>
<evidence type="ECO:0000256" key="1">
    <source>
        <dbReference type="SAM" id="Phobius"/>
    </source>
</evidence>
<dbReference type="EMBL" id="QLLQ01000027">
    <property type="protein sequence ID" value="RAJ18657.1"/>
    <property type="molecule type" value="Genomic_DNA"/>
</dbReference>
<name>A0A1A7QXM0_9FLAO</name>
<evidence type="ECO:0000313" key="3">
    <source>
        <dbReference type="Proteomes" id="UP000248987"/>
    </source>
</evidence>
<organism evidence="2 3">
    <name type="scientific">Gelidibacter algens</name>
    <dbReference type="NCBI Taxonomy" id="49280"/>
    <lineage>
        <taxon>Bacteria</taxon>
        <taxon>Pseudomonadati</taxon>
        <taxon>Bacteroidota</taxon>
        <taxon>Flavobacteriia</taxon>
        <taxon>Flavobacteriales</taxon>
        <taxon>Flavobacteriaceae</taxon>
        <taxon>Gelidibacter</taxon>
    </lineage>
</organism>
<keyword evidence="1" id="KW-0812">Transmembrane</keyword>
<protein>
    <submittedName>
        <fullName evidence="2">Uncharacterized protein</fullName>
    </submittedName>
</protein>
<accession>A0A1A7QXM0</accession>
<sequence length="76" mass="8763">MEKDIESEKPKAIKETKGTLIADMYYMVEDWMRPSPKRPKFLQVILFIIKLPALVVLLAVSPILLLFMFITLIVAL</sequence>
<keyword evidence="3" id="KW-1185">Reference proteome</keyword>